<sequence length="259" mass="30452">MMKLVEDLGLHVEKIDVCKNGCMLYWKNDVDLEHCKFCGDARYKPSQGRDPRRKMSLYAVLRYLLLTPRLQRLYFSRTIAGHMTWHATHQTEEGSMCHPFDDEEWKHFDRMYSDFSKELRNVRLGLCTDAFVPHEVTLVPCYFVNGYNFQTEHHNTSNLAMNCGCHLVDPVRGMKVHPPYHLFDVKFKKLYQKDDPFIFAQQAIQVNFTEYPSMKKDKANLMDVCKIKARRVVDESKWTETFAYQPEEVVLVPVVAIDN</sequence>
<dbReference type="InterPro" id="IPR025312">
    <property type="entry name" value="DUF4216"/>
</dbReference>
<dbReference type="PANTHER" id="PTHR10775:SF182">
    <property type="entry name" value="TRANSPOSON, EN_SPM-LIKE, TRANSPOSASE-ASSOCIATED DOMAIN PROTEIN-RELATED"/>
    <property type="match status" value="1"/>
</dbReference>
<evidence type="ECO:0000313" key="2">
    <source>
        <dbReference type="EMBL" id="KAL0290201.1"/>
    </source>
</evidence>
<dbReference type="PANTHER" id="PTHR10775">
    <property type="entry name" value="OS08G0208400 PROTEIN"/>
    <property type="match status" value="1"/>
</dbReference>
<protein>
    <recommendedName>
        <fullName evidence="1">DUF4216 domain-containing protein</fullName>
    </recommendedName>
</protein>
<feature type="domain" description="DUF4216" evidence="1">
    <location>
        <begin position="165"/>
        <end position="217"/>
    </location>
</feature>
<dbReference type="Pfam" id="PF13952">
    <property type="entry name" value="DUF4216"/>
    <property type="match status" value="1"/>
</dbReference>
<dbReference type="AlphaFoldDB" id="A0AAW2J881"/>
<organism evidence="2">
    <name type="scientific">Sesamum calycinum</name>
    <dbReference type="NCBI Taxonomy" id="2727403"/>
    <lineage>
        <taxon>Eukaryota</taxon>
        <taxon>Viridiplantae</taxon>
        <taxon>Streptophyta</taxon>
        <taxon>Embryophyta</taxon>
        <taxon>Tracheophyta</taxon>
        <taxon>Spermatophyta</taxon>
        <taxon>Magnoliopsida</taxon>
        <taxon>eudicotyledons</taxon>
        <taxon>Gunneridae</taxon>
        <taxon>Pentapetalae</taxon>
        <taxon>asterids</taxon>
        <taxon>lamiids</taxon>
        <taxon>Lamiales</taxon>
        <taxon>Pedaliaceae</taxon>
        <taxon>Sesamum</taxon>
    </lineage>
</organism>
<accession>A0AAW2J881</accession>
<proteinExistence type="predicted"/>
<reference evidence="2" key="1">
    <citation type="submission" date="2020-06" db="EMBL/GenBank/DDBJ databases">
        <authorList>
            <person name="Li T."/>
            <person name="Hu X."/>
            <person name="Zhang T."/>
            <person name="Song X."/>
            <person name="Zhang H."/>
            <person name="Dai N."/>
            <person name="Sheng W."/>
            <person name="Hou X."/>
            <person name="Wei L."/>
        </authorList>
    </citation>
    <scope>NUCLEOTIDE SEQUENCE</scope>
    <source>
        <strain evidence="2">KEN8</strain>
        <tissue evidence="2">Leaf</tissue>
    </source>
</reference>
<dbReference type="InterPro" id="IPR004242">
    <property type="entry name" value="Transposase_21"/>
</dbReference>
<comment type="caution">
    <text evidence="2">The sequence shown here is derived from an EMBL/GenBank/DDBJ whole genome shotgun (WGS) entry which is preliminary data.</text>
</comment>
<dbReference type="EMBL" id="JACGWM010001653">
    <property type="protein sequence ID" value="KAL0290201.1"/>
    <property type="molecule type" value="Genomic_DNA"/>
</dbReference>
<gene>
    <name evidence="2" type="ORF">Scaly_2679800</name>
</gene>
<name>A0AAW2J881_9LAMI</name>
<evidence type="ECO:0000259" key="1">
    <source>
        <dbReference type="Pfam" id="PF13952"/>
    </source>
</evidence>
<reference evidence="2" key="2">
    <citation type="journal article" date="2024" name="Plant">
        <title>Genomic evolution and insights into agronomic trait innovations of Sesamum species.</title>
        <authorList>
            <person name="Miao H."/>
            <person name="Wang L."/>
            <person name="Qu L."/>
            <person name="Liu H."/>
            <person name="Sun Y."/>
            <person name="Le M."/>
            <person name="Wang Q."/>
            <person name="Wei S."/>
            <person name="Zheng Y."/>
            <person name="Lin W."/>
            <person name="Duan Y."/>
            <person name="Cao H."/>
            <person name="Xiong S."/>
            <person name="Wang X."/>
            <person name="Wei L."/>
            <person name="Li C."/>
            <person name="Ma Q."/>
            <person name="Ju M."/>
            <person name="Zhao R."/>
            <person name="Li G."/>
            <person name="Mu C."/>
            <person name="Tian Q."/>
            <person name="Mei H."/>
            <person name="Zhang T."/>
            <person name="Gao T."/>
            <person name="Zhang H."/>
        </authorList>
    </citation>
    <scope>NUCLEOTIDE SEQUENCE</scope>
    <source>
        <strain evidence="2">KEN8</strain>
    </source>
</reference>
<dbReference type="Pfam" id="PF02992">
    <property type="entry name" value="Transposase_21"/>
    <property type="match status" value="1"/>
</dbReference>